<dbReference type="Pfam" id="PF08977">
    <property type="entry name" value="BOFC_N"/>
    <property type="match status" value="1"/>
</dbReference>
<evidence type="ECO:0000313" key="5">
    <source>
        <dbReference type="EMBL" id="RFT62715.1"/>
    </source>
</evidence>
<dbReference type="FunFam" id="3.30.70.1740:FF:000001">
    <property type="entry name" value="BofC domain protein"/>
    <property type="match status" value="1"/>
</dbReference>
<dbReference type="Proteomes" id="UP000264294">
    <property type="component" value="Unassembled WGS sequence"/>
</dbReference>
<evidence type="ECO:0000313" key="6">
    <source>
        <dbReference type="Proteomes" id="UP000029389"/>
    </source>
</evidence>
<comment type="caution">
    <text evidence="4">The sequence shown here is derived from an EMBL/GenBank/DDBJ whole genome shotgun (WGS) entry which is preliminary data.</text>
</comment>
<dbReference type="AlphaFoldDB" id="A0A090YZB2"/>
<dbReference type="InterPro" id="IPR038118">
    <property type="entry name" value="BOFC_N_sf"/>
</dbReference>
<dbReference type="InterPro" id="IPR015071">
    <property type="entry name" value="BOFC_N"/>
</dbReference>
<name>A0A090YZB2_9BACI</name>
<organism evidence="4 6">
    <name type="scientific">Bacillus clarus</name>
    <dbReference type="NCBI Taxonomy" id="2338372"/>
    <lineage>
        <taxon>Bacteria</taxon>
        <taxon>Bacillati</taxon>
        <taxon>Bacillota</taxon>
        <taxon>Bacilli</taxon>
        <taxon>Bacillales</taxon>
        <taxon>Bacillaceae</taxon>
        <taxon>Bacillus</taxon>
        <taxon>Bacillus cereus group</taxon>
    </lineage>
</organism>
<evidence type="ECO:0000259" key="3">
    <source>
        <dbReference type="Pfam" id="PF08977"/>
    </source>
</evidence>
<evidence type="ECO:0000259" key="2">
    <source>
        <dbReference type="Pfam" id="PF08955"/>
    </source>
</evidence>
<evidence type="ECO:0000313" key="4">
    <source>
        <dbReference type="EMBL" id="KFN03448.1"/>
    </source>
</evidence>
<sequence length="176" mass="20124">MKFMMIVVQALVVMFCLVHESSVGAAVSVPEVTEKEPQVTILLERMYVDGEVSEEILTEKVANLEQFLQQYKEWQLVDRDDVQIVLQKKIDDISPLLKTSGYFGVSDEGILQIFNGVPKSDNAIHSFFQIDMKKLESYERAKLKRGIRIKSKEGFVKTIEKMKQYAVQNKKTSSSL</sequence>
<dbReference type="InterPro" id="IPR015050">
    <property type="entry name" value="BofC_C"/>
</dbReference>
<evidence type="ECO:0000313" key="7">
    <source>
        <dbReference type="Proteomes" id="UP000264294"/>
    </source>
</evidence>
<dbReference type="STRING" id="1405.B7492_23635"/>
<proteinExistence type="predicted"/>
<keyword evidence="1" id="KW-0732">Signal</keyword>
<dbReference type="EMBL" id="QVOD01000061">
    <property type="protein sequence ID" value="RFT62715.1"/>
    <property type="molecule type" value="Genomic_DNA"/>
</dbReference>
<dbReference type="RefSeq" id="WP_042980067.1">
    <property type="nucleotide sequence ID" value="NZ_JMQC01000008.1"/>
</dbReference>
<dbReference type="Gene3D" id="3.10.20.420">
    <property type="entry name" value="Bypass-of-forespore C, N-terminal domain"/>
    <property type="match status" value="1"/>
</dbReference>
<feature type="domain" description="Bypass-of-forespore C N-terminal" evidence="3">
    <location>
        <begin position="39"/>
        <end position="89"/>
    </location>
</feature>
<reference evidence="4 6" key="1">
    <citation type="submission" date="2014-04" db="EMBL/GenBank/DDBJ databases">
        <authorList>
            <person name="Bishop-Lilly K.A."/>
            <person name="Broomall S.M."/>
            <person name="Chain P.S."/>
            <person name="Chertkov O."/>
            <person name="Coyne S.R."/>
            <person name="Daligault H.E."/>
            <person name="Davenport K.W."/>
            <person name="Erkkila T."/>
            <person name="Frey K.G."/>
            <person name="Gibbons H.S."/>
            <person name="Gu W."/>
            <person name="Jaissle J."/>
            <person name="Johnson S.L."/>
            <person name="Koroleva G.I."/>
            <person name="Ladner J.T."/>
            <person name="Lo C.-C."/>
            <person name="Minogue T.D."/>
            <person name="Munk C."/>
            <person name="Palacios G.F."/>
            <person name="Redden C.L."/>
            <person name="Rosenzweig C.N."/>
            <person name="Scholz M.B."/>
            <person name="Teshima H."/>
            <person name="Xu Y."/>
        </authorList>
    </citation>
    <scope>NUCLEOTIDE SEQUENCE [LARGE SCALE GENOMIC DNA]</scope>
    <source>
        <strain evidence="4 6">BHP</strain>
    </source>
</reference>
<dbReference type="InterPro" id="IPR038117">
    <property type="entry name" value="BofC_C_sf"/>
</dbReference>
<feature type="signal peptide" evidence="1">
    <location>
        <begin position="1"/>
        <end position="25"/>
    </location>
</feature>
<dbReference type="Gene3D" id="3.30.70.1740">
    <property type="entry name" value="Bypass-of-forespore C, C-terminal domain"/>
    <property type="match status" value="1"/>
</dbReference>
<protein>
    <submittedName>
        <fullName evidence="4">BofC domain protein</fullName>
    </submittedName>
    <submittedName>
        <fullName evidence="5">BofC protein</fullName>
    </submittedName>
</protein>
<dbReference type="Pfam" id="PF08955">
    <property type="entry name" value="BofC_C"/>
    <property type="match status" value="1"/>
</dbReference>
<evidence type="ECO:0000256" key="1">
    <source>
        <dbReference type="SAM" id="SignalP"/>
    </source>
</evidence>
<feature type="domain" description="Bypass of forespore C C-terminal" evidence="2">
    <location>
        <begin position="91"/>
        <end position="163"/>
    </location>
</feature>
<dbReference type="PATRIC" id="fig|1405.8.peg.1637"/>
<keyword evidence="7" id="KW-1185">Reference proteome</keyword>
<accession>A0A090YZB2</accession>
<dbReference type="Proteomes" id="UP000029389">
    <property type="component" value="Unassembled WGS sequence"/>
</dbReference>
<gene>
    <name evidence="4" type="primary">bofC</name>
    <name evidence="5" type="ORF">D0U04_27145</name>
    <name evidence="4" type="ORF">DJ93_1447</name>
</gene>
<reference evidence="5 7" key="2">
    <citation type="submission" date="2018-08" db="EMBL/GenBank/DDBJ databases">
        <title>Bacillus clarus sp. nov. strain PS00077A.</title>
        <authorList>
            <person name="Mendez Acevedo M."/>
            <person name="Carroll L."/>
            <person name="Mukherjee M."/>
            <person name="Wiedmann M."/>
            <person name="Kovac J."/>
        </authorList>
    </citation>
    <scope>NUCLEOTIDE SEQUENCE [LARGE SCALE GENOMIC DNA]</scope>
    <source>
        <strain evidence="5 7">PS00077A</strain>
    </source>
</reference>
<dbReference type="EMBL" id="JMQC01000008">
    <property type="protein sequence ID" value="KFN03448.1"/>
    <property type="molecule type" value="Genomic_DNA"/>
</dbReference>
<feature type="chain" id="PRO_5001869307" evidence="1">
    <location>
        <begin position="26"/>
        <end position="176"/>
    </location>
</feature>